<keyword evidence="2" id="KW-1185">Reference proteome</keyword>
<name>A0A4D6MQC9_VIGUN</name>
<organism evidence="1 2">
    <name type="scientific">Vigna unguiculata</name>
    <name type="common">Cowpea</name>
    <dbReference type="NCBI Taxonomy" id="3917"/>
    <lineage>
        <taxon>Eukaryota</taxon>
        <taxon>Viridiplantae</taxon>
        <taxon>Streptophyta</taxon>
        <taxon>Embryophyta</taxon>
        <taxon>Tracheophyta</taxon>
        <taxon>Spermatophyta</taxon>
        <taxon>Magnoliopsida</taxon>
        <taxon>eudicotyledons</taxon>
        <taxon>Gunneridae</taxon>
        <taxon>Pentapetalae</taxon>
        <taxon>rosids</taxon>
        <taxon>fabids</taxon>
        <taxon>Fabales</taxon>
        <taxon>Fabaceae</taxon>
        <taxon>Papilionoideae</taxon>
        <taxon>50 kb inversion clade</taxon>
        <taxon>NPAAA clade</taxon>
        <taxon>indigoferoid/millettioid clade</taxon>
        <taxon>Phaseoleae</taxon>
        <taxon>Vigna</taxon>
    </lineage>
</organism>
<reference evidence="1 2" key="1">
    <citation type="submission" date="2019-04" db="EMBL/GenBank/DDBJ databases">
        <title>An improved genome assembly and genetic linkage map for asparagus bean, Vigna unguiculata ssp. sesquipedialis.</title>
        <authorList>
            <person name="Xia Q."/>
            <person name="Zhang R."/>
            <person name="Dong Y."/>
        </authorList>
    </citation>
    <scope>NUCLEOTIDE SEQUENCE [LARGE SCALE GENOMIC DNA]</scope>
    <source>
        <tissue evidence="1">Leaf</tissue>
    </source>
</reference>
<dbReference type="AlphaFoldDB" id="A0A4D6MQC9"/>
<evidence type="ECO:0000313" key="2">
    <source>
        <dbReference type="Proteomes" id="UP000501690"/>
    </source>
</evidence>
<dbReference type="Proteomes" id="UP000501690">
    <property type="component" value="Linkage Group LG8"/>
</dbReference>
<dbReference type="EMBL" id="CP039352">
    <property type="protein sequence ID" value="QCE03238.1"/>
    <property type="molecule type" value="Genomic_DNA"/>
</dbReference>
<sequence length="105" mass="11946">MARPSEVAMRHIACYVEFLSRREAVCLSKRRCRSSEKVSPKRDIVKDLVHRIWDLLGLSRELGVRDGWITCRTEFIVGKAGMRSRSERGVRMTGEGVREAGLRAG</sequence>
<gene>
    <name evidence="1" type="ORF">DEO72_LG8g1262</name>
</gene>
<evidence type="ECO:0000313" key="1">
    <source>
        <dbReference type="EMBL" id="QCE03238.1"/>
    </source>
</evidence>
<protein>
    <submittedName>
        <fullName evidence="1">Uncharacterized protein</fullName>
    </submittedName>
</protein>
<accession>A0A4D6MQC9</accession>
<proteinExistence type="predicted"/>